<accession>F7NL23</accession>
<dbReference type="InterPro" id="IPR003509">
    <property type="entry name" value="UPF0102_YraN-like"/>
</dbReference>
<evidence type="ECO:0000256" key="2">
    <source>
        <dbReference type="HAMAP-Rule" id="MF_00048"/>
    </source>
</evidence>
<dbReference type="NCBIfam" id="TIGR00252">
    <property type="entry name" value="YraN family protein"/>
    <property type="match status" value="1"/>
</dbReference>
<protein>
    <recommendedName>
        <fullName evidence="2">UPF0102 protein ALO_13977</fullName>
    </recommendedName>
</protein>
<organism evidence="3 4">
    <name type="scientific">Acetonema longum DSM 6540</name>
    <dbReference type="NCBI Taxonomy" id="1009370"/>
    <lineage>
        <taxon>Bacteria</taxon>
        <taxon>Bacillati</taxon>
        <taxon>Bacillota</taxon>
        <taxon>Negativicutes</taxon>
        <taxon>Acetonemataceae</taxon>
        <taxon>Acetonema</taxon>
    </lineage>
</organism>
<dbReference type="CDD" id="cd20736">
    <property type="entry name" value="PoNe_Nuclease"/>
    <property type="match status" value="1"/>
</dbReference>
<dbReference type="Proteomes" id="UP000003240">
    <property type="component" value="Unassembled WGS sequence"/>
</dbReference>
<evidence type="ECO:0000313" key="3">
    <source>
        <dbReference type="EMBL" id="EGO63128.1"/>
    </source>
</evidence>
<dbReference type="STRING" id="1009370.ALO_13977"/>
<sequence length="118" mass="13476">MNHLDLGKAGEQAVSLFLTRKGYAIMERNFRTRWGEIDLIARDKEDLVFVEVKTRRGAAFGTGAEAVIWHKQQKIIKTAQIYLSQKRLDAANLRFDVVEVNVKNNSLEFNHIVNAFGD</sequence>
<dbReference type="PANTHER" id="PTHR34039">
    <property type="entry name" value="UPF0102 PROTEIN YRAN"/>
    <property type="match status" value="1"/>
</dbReference>
<dbReference type="Gene3D" id="3.40.1350.10">
    <property type="match status" value="1"/>
</dbReference>
<evidence type="ECO:0000256" key="1">
    <source>
        <dbReference type="ARBA" id="ARBA00006738"/>
    </source>
</evidence>
<evidence type="ECO:0000313" key="4">
    <source>
        <dbReference type="Proteomes" id="UP000003240"/>
    </source>
</evidence>
<dbReference type="AlphaFoldDB" id="F7NL23"/>
<dbReference type="SUPFAM" id="SSF52980">
    <property type="entry name" value="Restriction endonuclease-like"/>
    <property type="match status" value="1"/>
</dbReference>
<dbReference type="HAMAP" id="MF_00048">
    <property type="entry name" value="UPF0102"/>
    <property type="match status" value="1"/>
</dbReference>
<keyword evidence="4" id="KW-1185">Reference proteome</keyword>
<dbReference type="InterPro" id="IPR011856">
    <property type="entry name" value="tRNA_endonuc-like_dom_sf"/>
</dbReference>
<dbReference type="OrthoDB" id="9802516at2"/>
<dbReference type="PANTHER" id="PTHR34039:SF1">
    <property type="entry name" value="UPF0102 PROTEIN YRAN"/>
    <property type="match status" value="1"/>
</dbReference>
<proteinExistence type="inferred from homology"/>
<dbReference type="NCBIfam" id="NF009154">
    <property type="entry name" value="PRK12497.3-3"/>
    <property type="match status" value="1"/>
</dbReference>
<dbReference type="EMBL" id="AFGF01000126">
    <property type="protein sequence ID" value="EGO63128.1"/>
    <property type="molecule type" value="Genomic_DNA"/>
</dbReference>
<dbReference type="GO" id="GO:0003676">
    <property type="term" value="F:nucleic acid binding"/>
    <property type="evidence" value="ECO:0007669"/>
    <property type="project" value="InterPro"/>
</dbReference>
<dbReference type="eggNOG" id="COG0792">
    <property type="taxonomic scope" value="Bacteria"/>
</dbReference>
<comment type="caution">
    <text evidence="3">The sequence shown here is derived from an EMBL/GenBank/DDBJ whole genome shotgun (WGS) entry which is preliminary data.</text>
</comment>
<dbReference type="Pfam" id="PF02021">
    <property type="entry name" value="UPF0102"/>
    <property type="match status" value="1"/>
</dbReference>
<dbReference type="InterPro" id="IPR011335">
    <property type="entry name" value="Restrct_endonuc-II-like"/>
</dbReference>
<reference evidence="3 4" key="1">
    <citation type="journal article" date="2011" name="EMBO J.">
        <title>Structural diversity of bacterial flagellar motors.</title>
        <authorList>
            <person name="Chen S."/>
            <person name="Beeby M."/>
            <person name="Murphy G.E."/>
            <person name="Leadbetter J.R."/>
            <person name="Hendrixson D.R."/>
            <person name="Briegel A."/>
            <person name="Li Z."/>
            <person name="Shi J."/>
            <person name="Tocheva E.I."/>
            <person name="Muller A."/>
            <person name="Dobro M.J."/>
            <person name="Jensen G.J."/>
        </authorList>
    </citation>
    <scope>NUCLEOTIDE SEQUENCE [LARGE SCALE GENOMIC DNA]</scope>
    <source>
        <strain evidence="3 4">DSM 6540</strain>
    </source>
</reference>
<comment type="similarity">
    <text evidence="1 2">Belongs to the UPF0102 family.</text>
</comment>
<dbReference type="NCBIfam" id="NF009150">
    <property type="entry name" value="PRK12497.1-3"/>
    <property type="match status" value="1"/>
</dbReference>
<gene>
    <name evidence="3" type="ORF">ALO_13977</name>
</gene>
<name>F7NL23_9FIRM</name>
<dbReference type="RefSeq" id="WP_004096807.1">
    <property type="nucleotide sequence ID" value="NZ_AFGF01000126.1"/>
</dbReference>